<feature type="domain" description="RDD" evidence="7">
    <location>
        <begin position="24"/>
        <end position="194"/>
    </location>
</feature>
<dbReference type="Proteomes" id="UP000546464">
    <property type="component" value="Unassembled WGS sequence"/>
</dbReference>
<dbReference type="RefSeq" id="WP_185677268.1">
    <property type="nucleotide sequence ID" value="NZ_JACHVB010000064.1"/>
</dbReference>
<evidence type="ECO:0000256" key="5">
    <source>
        <dbReference type="ARBA" id="ARBA00023136"/>
    </source>
</evidence>
<gene>
    <name evidence="8" type="ORF">H5P28_18990</name>
</gene>
<keyword evidence="4 6" id="KW-1133">Transmembrane helix</keyword>
<sequence length="201" mass="22638">MPDPTPPGLPRGSSLPPLLPQPRLAGMGVRMLAFLMDFVLVFFFTLFLLVKVLLPQYHYEGMQEFIATIDGYAASVEEAQLNGEEPPPVPQPTADSPMVAMLAYAWEKAMLIFWIYFGLVEALFKGSTLGKRTFGLRTVKAESGQPAHFFESVLRGAVKTLALLFPIPLPMLWWINYFVPFFNRRRRAGHDFICRTVVVAE</sequence>
<evidence type="ECO:0000313" key="9">
    <source>
        <dbReference type="Proteomes" id="UP000546464"/>
    </source>
</evidence>
<evidence type="ECO:0000256" key="3">
    <source>
        <dbReference type="ARBA" id="ARBA00022692"/>
    </source>
</evidence>
<name>A0A842HJ08_9BACT</name>
<comment type="subcellular location">
    <subcellularLocation>
        <location evidence="1">Cell membrane</location>
        <topology evidence="1">Multi-pass membrane protein</topology>
    </subcellularLocation>
</comment>
<comment type="caution">
    <text evidence="8">The sequence shown here is derived from an EMBL/GenBank/DDBJ whole genome shotgun (WGS) entry which is preliminary data.</text>
</comment>
<evidence type="ECO:0000259" key="7">
    <source>
        <dbReference type="Pfam" id="PF06271"/>
    </source>
</evidence>
<evidence type="ECO:0000256" key="1">
    <source>
        <dbReference type="ARBA" id="ARBA00004651"/>
    </source>
</evidence>
<dbReference type="AlphaFoldDB" id="A0A842HJ08"/>
<organism evidence="8 9">
    <name type="scientific">Ruficoccus amylovorans</name>
    <dbReference type="NCBI Taxonomy" id="1804625"/>
    <lineage>
        <taxon>Bacteria</taxon>
        <taxon>Pseudomonadati</taxon>
        <taxon>Verrucomicrobiota</taxon>
        <taxon>Opitutia</taxon>
        <taxon>Puniceicoccales</taxon>
        <taxon>Cerasicoccaceae</taxon>
        <taxon>Ruficoccus</taxon>
    </lineage>
</organism>
<evidence type="ECO:0000256" key="2">
    <source>
        <dbReference type="ARBA" id="ARBA00022475"/>
    </source>
</evidence>
<keyword evidence="3 6" id="KW-0812">Transmembrane</keyword>
<feature type="transmembrane region" description="Helical" evidence="6">
    <location>
        <begin position="105"/>
        <end position="124"/>
    </location>
</feature>
<keyword evidence="2" id="KW-1003">Cell membrane</keyword>
<dbReference type="GO" id="GO:0005886">
    <property type="term" value="C:plasma membrane"/>
    <property type="evidence" value="ECO:0007669"/>
    <property type="project" value="UniProtKB-SubCell"/>
</dbReference>
<proteinExistence type="predicted"/>
<reference evidence="8 9" key="1">
    <citation type="submission" date="2020-07" db="EMBL/GenBank/DDBJ databases">
        <authorList>
            <person name="Feng X."/>
        </authorList>
    </citation>
    <scope>NUCLEOTIDE SEQUENCE [LARGE SCALE GENOMIC DNA]</scope>
    <source>
        <strain evidence="8 9">JCM31066</strain>
    </source>
</reference>
<dbReference type="PANTHER" id="PTHR36115">
    <property type="entry name" value="PROLINE-RICH ANTIGEN HOMOLOG-RELATED"/>
    <property type="match status" value="1"/>
</dbReference>
<dbReference type="InterPro" id="IPR051791">
    <property type="entry name" value="Pra-immunoreactive"/>
</dbReference>
<feature type="transmembrane region" description="Helical" evidence="6">
    <location>
        <begin position="160"/>
        <end position="179"/>
    </location>
</feature>
<evidence type="ECO:0000256" key="6">
    <source>
        <dbReference type="SAM" id="Phobius"/>
    </source>
</evidence>
<keyword evidence="5 6" id="KW-0472">Membrane</keyword>
<dbReference type="Pfam" id="PF06271">
    <property type="entry name" value="RDD"/>
    <property type="match status" value="1"/>
</dbReference>
<accession>A0A842HJ08</accession>
<evidence type="ECO:0000256" key="4">
    <source>
        <dbReference type="ARBA" id="ARBA00022989"/>
    </source>
</evidence>
<dbReference type="InterPro" id="IPR010432">
    <property type="entry name" value="RDD"/>
</dbReference>
<keyword evidence="9" id="KW-1185">Reference proteome</keyword>
<protein>
    <submittedName>
        <fullName evidence="8">RDD family protein</fullName>
    </submittedName>
</protein>
<dbReference type="EMBL" id="JACHVB010000064">
    <property type="protein sequence ID" value="MBC2596359.1"/>
    <property type="molecule type" value="Genomic_DNA"/>
</dbReference>
<evidence type="ECO:0000313" key="8">
    <source>
        <dbReference type="EMBL" id="MBC2596359.1"/>
    </source>
</evidence>
<feature type="transmembrane region" description="Helical" evidence="6">
    <location>
        <begin position="31"/>
        <end position="54"/>
    </location>
</feature>